<name>A0A9D1ZH75_9BACE</name>
<protein>
    <submittedName>
        <fullName evidence="1">Virulence RhuM family protein</fullName>
    </submittedName>
</protein>
<dbReference type="SUPFAM" id="SSF56024">
    <property type="entry name" value="Phospholipase D/nuclease"/>
    <property type="match status" value="1"/>
</dbReference>
<sequence>MENQGEIILYQPDNEVKLEVRLEDETVWLTQAQMAELFAVKEHTITYHIKEIYQTEELEANATTRKIRVVRKEGNRTVNRNIDFYNLDMIISVGYRVSSKRGVLFRQWANKVLKDYLLKGYSINQRWEQIDTRLQQHDKQIEYLTDKVDFFVRTSLPPVEGIFHDGQLFDAYTFATNLIRSARKSIVLIDNYVDESVLLMLSKRNDGVKADIHTQAISRQFQLDLQKHNSQYPRIEVHVYKQAHDRFLIIDDTDVYHIGASLKDLGKKLFAFSKLEIPASVILGLLTP</sequence>
<organism evidence="1 2">
    <name type="scientific">Candidatus Bacteroides pullicola</name>
    <dbReference type="NCBI Taxonomy" id="2838475"/>
    <lineage>
        <taxon>Bacteria</taxon>
        <taxon>Pseudomonadati</taxon>
        <taxon>Bacteroidota</taxon>
        <taxon>Bacteroidia</taxon>
        <taxon>Bacteroidales</taxon>
        <taxon>Bacteroidaceae</taxon>
        <taxon>Bacteroides</taxon>
    </lineage>
</organism>
<reference evidence="1" key="2">
    <citation type="submission" date="2021-04" db="EMBL/GenBank/DDBJ databases">
        <authorList>
            <person name="Gilroy R."/>
        </authorList>
    </citation>
    <scope>NUCLEOTIDE SEQUENCE</scope>
    <source>
        <strain evidence="1">Gambia2-208</strain>
    </source>
</reference>
<dbReference type="Proteomes" id="UP000886851">
    <property type="component" value="Unassembled WGS sequence"/>
</dbReference>
<dbReference type="InterPro" id="IPR011204">
    <property type="entry name" value="Virulence_RhuM-like"/>
</dbReference>
<dbReference type="PANTHER" id="PTHR35810">
    <property type="entry name" value="CYTOPLASMIC PROTEIN-RELATED"/>
    <property type="match status" value="1"/>
</dbReference>
<dbReference type="Pfam" id="PF13310">
    <property type="entry name" value="Virulence_RhuM"/>
    <property type="match status" value="1"/>
</dbReference>
<reference evidence="1" key="1">
    <citation type="journal article" date="2021" name="PeerJ">
        <title>Extensive microbial diversity within the chicken gut microbiome revealed by metagenomics and culture.</title>
        <authorList>
            <person name="Gilroy R."/>
            <person name="Ravi A."/>
            <person name="Getino M."/>
            <person name="Pursley I."/>
            <person name="Horton D.L."/>
            <person name="Alikhan N.F."/>
            <person name="Baker D."/>
            <person name="Gharbi K."/>
            <person name="Hall N."/>
            <person name="Watson M."/>
            <person name="Adriaenssens E.M."/>
            <person name="Foster-Nyarko E."/>
            <person name="Jarju S."/>
            <person name="Secka A."/>
            <person name="Antonio M."/>
            <person name="Oren A."/>
            <person name="Chaudhuri R.R."/>
            <person name="La Ragione R."/>
            <person name="Hildebrand F."/>
            <person name="Pallen M.J."/>
        </authorList>
    </citation>
    <scope>NUCLEOTIDE SEQUENCE</scope>
    <source>
        <strain evidence="1">Gambia2-208</strain>
    </source>
</reference>
<comment type="caution">
    <text evidence="1">The sequence shown here is derived from an EMBL/GenBank/DDBJ whole genome shotgun (WGS) entry which is preliminary data.</text>
</comment>
<dbReference type="EMBL" id="DXCV01000044">
    <property type="protein sequence ID" value="HIY88305.1"/>
    <property type="molecule type" value="Genomic_DNA"/>
</dbReference>
<accession>A0A9D1ZH75</accession>
<proteinExistence type="predicted"/>
<evidence type="ECO:0000313" key="1">
    <source>
        <dbReference type="EMBL" id="HIY88305.1"/>
    </source>
</evidence>
<dbReference type="AlphaFoldDB" id="A0A9D1ZH75"/>
<evidence type="ECO:0000313" key="2">
    <source>
        <dbReference type="Proteomes" id="UP000886851"/>
    </source>
</evidence>
<gene>
    <name evidence="1" type="ORF">H9824_06340</name>
</gene>
<dbReference type="PANTHER" id="PTHR35810:SF1">
    <property type="entry name" value="CYTOPLASMIC PROTEIN"/>
    <property type="match status" value="1"/>
</dbReference>